<dbReference type="Proteomes" id="UP000325030">
    <property type="component" value="Chromosome"/>
</dbReference>
<evidence type="ECO:0000313" key="1">
    <source>
        <dbReference type="EMBL" id="BBG23139.1"/>
    </source>
</evidence>
<accession>A0A510DSH7</accession>
<dbReference type="EMBL" id="AP018930">
    <property type="protein sequence ID" value="BBG25888.1"/>
    <property type="molecule type" value="Genomic_DNA"/>
</dbReference>
<evidence type="ECO:0000313" key="4">
    <source>
        <dbReference type="Proteomes" id="UP000325030"/>
    </source>
</evidence>
<dbReference type="EMBL" id="AP018929">
    <property type="protein sequence ID" value="BBG23139.1"/>
    <property type="molecule type" value="Genomic_DNA"/>
</dbReference>
<dbReference type="AlphaFoldDB" id="A0A510E1B8"/>
<dbReference type="Proteomes" id="UP000322983">
    <property type="component" value="Chromosome"/>
</dbReference>
<evidence type="ECO:0000313" key="2">
    <source>
        <dbReference type="EMBL" id="BBG25888.1"/>
    </source>
</evidence>
<name>A0A510E1B8_9CREN</name>
<protein>
    <submittedName>
        <fullName evidence="2">Uncharacterized protein</fullName>
    </submittedName>
</protein>
<keyword evidence="3" id="KW-1185">Reference proteome</keyword>
<organism evidence="2 4">
    <name type="scientific">Sulfuracidifex tepidarius</name>
    <dbReference type="NCBI Taxonomy" id="1294262"/>
    <lineage>
        <taxon>Archaea</taxon>
        <taxon>Thermoproteota</taxon>
        <taxon>Thermoprotei</taxon>
        <taxon>Sulfolobales</taxon>
        <taxon>Sulfolobaceae</taxon>
        <taxon>Sulfuracidifex</taxon>
    </lineage>
</organism>
<reference evidence="4" key="1">
    <citation type="submission" date="2018-09" db="EMBL/GenBank/DDBJ databases">
        <title>Complete Genome Sequencing of Sulfolobus sp. JCM 16834.</title>
        <authorList>
            <person name="Kato S."/>
            <person name="Itoh T."/>
            <person name="Ohkuma M."/>
        </authorList>
    </citation>
    <scope>NUCLEOTIDE SEQUENCE [LARGE SCALE GENOMIC DNA]</scope>
    <source>
        <strain evidence="4">IC-007</strain>
    </source>
</reference>
<gene>
    <name evidence="1" type="ORF">IC006_0423</name>
    <name evidence="2" type="ORF">IC007_0393</name>
</gene>
<sequence length="40" mass="4772">MDDGSSFRRKFCYFGVKGAEDQSLRERKDISYSNILYLYI</sequence>
<evidence type="ECO:0000313" key="3">
    <source>
        <dbReference type="Proteomes" id="UP000322983"/>
    </source>
</evidence>
<reference evidence="2 3" key="2">
    <citation type="journal article" date="2020" name="Int. J. Syst. Evol. Microbiol.">
        <title>Sulfuracidifex tepidarius gen. nov., sp. nov. and transfer of Sulfolobus metallicus Huber and Stetter 1992 to the genus Sulfuracidifex as Sulfuracidifex metallicus comb. nov.</title>
        <authorList>
            <person name="Itoh T."/>
            <person name="Miura T."/>
            <person name="Sakai H.D."/>
            <person name="Kato S."/>
            <person name="Ohkuma M."/>
            <person name="Takashina T."/>
        </authorList>
    </citation>
    <scope>NUCLEOTIDE SEQUENCE</scope>
    <source>
        <strain evidence="1 3">IC-006</strain>
        <strain evidence="2">IC-007</strain>
    </source>
</reference>
<dbReference type="KEGG" id="step:IC006_0423"/>
<proteinExistence type="predicted"/>
<accession>A0A510E1B8</accession>